<protein>
    <submittedName>
        <fullName evidence="1">Ester cyclase</fullName>
    </submittedName>
</protein>
<gene>
    <name evidence="1" type="ORF">ACFP1K_12055</name>
</gene>
<organism evidence="1 2">
    <name type="scientific">Sphaerisporangium aureirubrum</name>
    <dbReference type="NCBI Taxonomy" id="1544736"/>
    <lineage>
        <taxon>Bacteria</taxon>
        <taxon>Bacillati</taxon>
        <taxon>Actinomycetota</taxon>
        <taxon>Actinomycetes</taxon>
        <taxon>Streptosporangiales</taxon>
        <taxon>Streptosporangiaceae</taxon>
        <taxon>Sphaerisporangium</taxon>
    </lineage>
</organism>
<dbReference type="Gene3D" id="3.10.450.50">
    <property type="match status" value="1"/>
</dbReference>
<dbReference type="RefSeq" id="WP_380750772.1">
    <property type="nucleotide sequence ID" value="NZ_JBHSRF010000012.1"/>
</dbReference>
<comment type="caution">
    <text evidence="1">The sequence shown here is derived from an EMBL/GenBank/DDBJ whole genome shotgun (WGS) entry which is preliminary data.</text>
</comment>
<proteinExistence type="predicted"/>
<evidence type="ECO:0000313" key="1">
    <source>
        <dbReference type="EMBL" id="MFC6081893.1"/>
    </source>
</evidence>
<keyword evidence="2" id="KW-1185">Reference proteome</keyword>
<dbReference type="PANTHER" id="PTHR38436:SF1">
    <property type="entry name" value="ESTER CYCLASE"/>
    <property type="match status" value="1"/>
</dbReference>
<dbReference type="InterPro" id="IPR032710">
    <property type="entry name" value="NTF2-like_dom_sf"/>
</dbReference>
<dbReference type="InterPro" id="IPR009959">
    <property type="entry name" value="Cyclase_SnoaL-like"/>
</dbReference>
<dbReference type="Proteomes" id="UP001596137">
    <property type="component" value="Unassembled WGS sequence"/>
</dbReference>
<dbReference type="EMBL" id="JBHSRF010000012">
    <property type="protein sequence ID" value="MFC6081893.1"/>
    <property type="molecule type" value="Genomic_DNA"/>
</dbReference>
<sequence length="143" mass="16287">MTSFWDLKHQLSDAINSHDLQRVLDLYSPDAVYVSPAGVAEGHEQIGWIYEQFFKGFPDLHLTAWFEVEDSDNPAVTEWTITGTQTGPFLLPDGRELEPTGRHIVLRATCSTFVQNGKISTHREYYDQLELFVQLGLCLTKID</sequence>
<reference evidence="2" key="1">
    <citation type="journal article" date="2019" name="Int. J. Syst. Evol. Microbiol.">
        <title>The Global Catalogue of Microorganisms (GCM) 10K type strain sequencing project: providing services to taxonomists for standard genome sequencing and annotation.</title>
        <authorList>
            <consortium name="The Broad Institute Genomics Platform"/>
            <consortium name="The Broad Institute Genome Sequencing Center for Infectious Disease"/>
            <person name="Wu L."/>
            <person name="Ma J."/>
        </authorList>
    </citation>
    <scope>NUCLEOTIDE SEQUENCE [LARGE SCALE GENOMIC DNA]</scope>
    <source>
        <strain evidence="2">JCM 30346</strain>
    </source>
</reference>
<evidence type="ECO:0000313" key="2">
    <source>
        <dbReference type="Proteomes" id="UP001596137"/>
    </source>
</evidence>
<dbReference type="Pfam" id="PF07366">
    <property type="entry name" value="SnoaL"/>
    <property type="match status" value="1"/>
</dbReference>
<dbReference type="PANTHER" id="PTHR38436">
    <property type="entry name" value="POLYKETIDE CYCLASE SNOAL-LIKE DOMAIN"/>
    <property type="match status" value="1"/>
</dbReference>
<dbReference type="SUPFAM" id="SSF54427">
    <property type="entry name" value="NTF2-like"/>
    <property type="match status" value="1"/>
</dbReference>
<name>A0ABW1NG05_9ACTN</name>
<accession>A0ABW1NG05</accession>